<accession>A0A229RAK9</accession>
<comment type="caution">
    <text evidence="1">The sequence shown here is derived from an EMBL/GenBank/DDBJ whole genome shotgun (WGS) entry which is preliminary data.</text>
</comment>
<proteinExistence type="predicted"/>
<gene>
    <name evidence="1" type="ORF">CFP75_38425</name>
</gene>
<evidence type="ECO:0008006" key="3">
    <source>
        <dbReference type="Google" id="ProtNLM"/>
    </source>
</evidence>
<evidence type="ECO:0000313" key="2">
    <source>
        <dbReference type="Proteomes" id="UP000215563"/>
    </source>
</evidence>
<evidence type="ECO:0000313" key="1">
    <source>
        <dbReference type="EMBL" id="OXM43454.1"/>
    </source>
</evidence>
<keyword evidence="2" id="KW-1185">Reference proteome</keyword>
<dbReference type="RefSeq" id="WP_020636290.1">
    <property type="nucleotide sequence ID" value="NZ_KB913032.1"/>
</dbReference>
<organism evidence="1 2">
    <name type="scientific">Amycolatopsis alba DSM 44262</name>
    <dbReference type="NCBI Taxonomy" id="1125972"/>
    <lineage>
        <taxon>Bacteria</taxon>
        <taxon>Bacillati</taxon>
        <taxon>Actinomycetota</taxon>
        <taxon>Actinomycetes</taxon>
        <taxon>Pseudonocardiales</taxon>
        <taxon>Pseudonocardiaceae</taxon>
        <taxon>Amycolatopsis</taxon>
    </lineage>
</organism>
<name>A0A229RAK9_AMYAL</name>
<sequence>MQAIILATAQDLLTHHASDRDETDLSLDEVAACSGLSRHHLRAYYTSPDAIVRDLRHDSTSTRSTHALD</sequence>
<dbReference type="OrthoDB" id="3638316at2"/>
<dbReference type="EMBL" id="NMQU01000148">
    <property type="protein sequence ID" value="OXM43454.1"/>
    <property type="molecule type" value="Genomic_DNA"/>
</dbReference>
<dbReference type="AlphaFoldDB" id="A0A229RAK9"/>
<protein>
    <recommendedName>
        <fullName evidence="3">TetR family transcriptional regulator</fullName>
    </recommendedName>
</protein>
<reference evidence="1 2" key="1">
    <citation type="submission" date="2017-07" db="EMBL/GenBank/DDBJ databases">
        <title>Amycolatopsis alba DSM 44262 Genome sequencing and assembly.</title>
        <authorList>
            <person name="Kaur N."/>
            <person name="Mayilraj S."/>
        </authorList>
    </citation>
    <scope>NUCLEOTIDE SEQUENCE [LARGE SCALE GENOMIC DNA]</scope>
    <source>
        <strain evidence="1 2">DSM 44262</strain>
    </source>
</reference>
<dbReference type="Proteomes" id="UP000215563">
    <property type="component" value="Unassembled WGS sequence"/>
</dbReference>